<dbReference type="Pfam" id="PF01529">
    <property type="entry name" value="DHHC"/>
    <property type="match status" value="1"/>
</dbReference>
<evidence type="ECO:0000256" key="7">
    <source>
        <dbReference type="RuleBase" id="RU079119"/>
    </source>
</evidence>
<evidence type="ECO:0000313" key="10">
    <source>
        <dbReference type="Proteomes" id="UP000492821"/>
    </source>
</evidence>
<feature type="transmembrane region" description="Helical" evidence="7">
    <location>
        <begin position="21"/>
        <end position="42"/>
    </location>
</feature>
<dbReference type="GO" id="GO:0006612">
    <property type="term" value="P:protein targeting to membrane"/>
    <property type="evidence" value="ECO:0007669"/>
    <property type="project" value="TreeGrafter"/>
</dbReference>
<keyword evidence="3 7" id="KW-0812">Transmembrane</keyword>
<keyword evidence="5 7" id="KW-0472">Membrane</keyword>
<name>A0A7E4VC98_PANRE</name>
<reference evidence="10" key="1">
    <citation type="journal article" date="2013" name="Genetics">
        <title>The draft genome and transcriptome of Panagrellus redivivus are shaped by the harsh demands of a free-living lifestyle.</title>
        <authorList>
            <person name="Srinivasan J."/>
            <person name="Dillman A.R."/>
            <person name="Macchietto M.G."/>
            <person name="Heikkinen L."/>
            <person name="Lakso M."/>
            <person name="Fracchia K.M."/>
            <person name="Antoshechkin I."/>
            <person name="Mortazavi A."/>
            <person name="Wong G."/>
            <person name="Sternberg P.W."/>
        </authorList>
    </citation>
    <scope>NUCLEOTIDE SEQUENCE [LARGE SCALE GENOMIC DNA]</scope>
    <source>
        <strain evidence="10">MT8872</strain>
    </source>
</reference>
<organism evidence="10 11">
    <name type="scientific">Panagrellus redivivus</name>
    <name type="common">Microworm</name>
    <dbReference type="NCBI Taxonomy" id="6233"/>
    <lineage>
        <taxon>Eukaryota</taxon>
        <taxon>Metazoa</taxon>
        <taxon>Ecdysozoa</taxon>
        <taxon>Nematoda</taxon>
        <taxon>Chromadorea</taxon>
        <taxon>Rhabditida</taxon>
        <taxon>Tylenchina</taxon>
        <taxon>Panagrolaimomorpha</taxon>
        <taxon>Panagrolaimoidea</taxon>
        <taxon>Panagrolaimidae</taxon>
        <taxon>Panagrellus</taxon>
    </lineage>
</organism>
<reference evidence="11" key="2">
    <citation type="submission" date="2020-10" db="UniProtKB">
        <authorList>
            <consortium name="WormBaseParasite"/>
        </authorList>
    </citation>
    <scope>IDENTIFICATION</scope>
</reference>
<feature type="domain" description="Palmitoyltransferase DHHC" evidence="9">
    <location>
        <begin position="94"/>
        <end position="260"/>
    </location>
</feature>
<keyword evidence="2 7" id="KW-0808">Transferase</keyword>
<feature type="region of interest" description="Disordered" evidence="8">
    <location>
        <begin position="269"/>
        <end position="322"/>
    </location>
</feature>
<feature type="transmembrane region" description="Helical" evidence="7">
    <location>
        <begin position="219"/>
        <end position="243"/>
    </location>
</feature>
<comment type="domain">
    <text evidence="7">The DHHC domain is required for palmitoyltransferase activity.</text>
</comment>
<evidence type="ECO:0000256" key="3">
    <source>
        <dbReference type="ARBA" id="ARBA00022692"/>
    </source>
</evidence>
<keyword evidence="6 7" id="KW-0012">Acyltransferase</keyword>
<proteinExistence type="inferred from homology"/>
<evidence type="ECO:0000256" key="6">
    <source>
        <dbReference type="ARBA" id="ARBA00023315"/>
    </source>
</evidence>
<dbReference type="GO" id="GO:0016020">
    <property type="term" value="C:membrane"/>
    <property type="evidence" value="ECO:0007669"/>
    <property type="project" value="UniProtKB-SubCell"/>
</dbReference>
<dbReference type="EC" id="2.3.1.225" evidence="7"/>
<comment type="similarity">
    <text evidence="7">Belongs to the DHHC palmitoyltransferase family.</text>
</comment>
<evidence type="ECO:0000256" key="8">
    <source>
        <dbReference type="SAM" id="MobiDB-lite"/>
    </source>
</evidence>
<feature type="compositionally biased region" description="Polar residues" evidence="8">
    <location>
        <begin position="309"/>
        <end position="322"/>
    </location>
</feature>
<dbReference type="AlphaFoldDB" id="A0A7E4VC98"/>
<comment type="catalytic activity">
    <reaction evidence="7">
        <text>L-cysteinyl-[protein] + hexadecanoyl-CoA = S-hexadecanoyl-L-cysteinyl-[protein] + CoA</text>
        <dbReference type="Rhea" id="RHEA:36683"/>
        <dbReference type="Rhea" id="RHEA-COMP:10131"/>
        <dbReference type="Rhea" id="RHEA-COMP:11032"/>
        <dbReference type="ChEBI" id="CHEBI:29950"/>
        <dbReference type="ChEBI" id="CHEBI:57287"/>
        <dbReference type="ChEBI" id="CHEBI:57379"/>
        <dbReference type="ChEBI" id="CHEBI:74151"/>
        <dbReference type="EC" id="2.3.1.225"/>
    </reaction>
</comment>
<dbReference type="PROSITE" id="PS50216">
    <property type="entry name" value="DHHC"/>
    <property type="match status" value="1"/>
</dbReference>
<dbReference type="GO" id="GO:0005794">
    <property type="term" value="C:Golgi apparatus"/>
    <property type="evidence" value="ECO:0007669"/>
    <property type="project" value="TreeGrafter"/>
</dbReference>
<comment type="subcellular location">
    <subcellularLocation>
        <location evidence="1">Membrane</location>
        <topology evidence="1">Multi-pass membrane protein</topology>
    </subcellularLocation>
</comment>
<dbReference type="GO" id="GO:0005783">
    <property type="term" value="C:endoplasmic reticulum"/>
    <property type="evidence" value="ECO:0007669"/>
    <property type="project" value="TreeGrafter"/>
</dbReference>
<dbReference type="WBParaSite" id="Pan_g19097.t1">
    <property type="protein sequence ID" value="Pan_g19097.t1"/>
    <property type="gene ID" value="Pan_g19097"/>
</dbReference>
<sequence length="322" mass="36653">MIIIISDDKRRHNGWTWPWHPFQVIAWLVLLALCIGSIISAVPLPVFPLAPTIILVAFIWNFMWIFILISFDPGFGPSTTVPTPFDRQLNRHVIENEFCNVCQLHVLPDTKHCRRCNKCIGRFDHHCKWLNNCIGKTNYRYFLILIFSLSLVSAILFIFHLVLGILFLIHYFKDDHIPINGATTAIDANATTGTTWEAVRFPKSLNMEPFLTWRFGAMWVWFLINLFSLILHFAMAVVTGHLFKFHILLMKNHLTTFAYIMDPRARNGTATDSSVPTISSGQIGLRLPKSGTVGDSSSNKYPPMRLSPLNPTARTNGSTEAR</sequence>
<protein>
    <recommendedName>
        <fullName evidence="7">Palmitoyltransferase</fullName>
        <ecNumber evidence="7">2.3.1.225</ecNumber>
    </recommendedName>
</protein>
<keyword evidence="4 7" id="KW-1133">Transmembrane helix</keyword>
<dbReference type="InterPro" id="IPR001594">
    <property type="entry name" value="Palmitoyltrfase_DHHC"/>
</dbReference>
<dbReference type="InterPro" id="IPR039859">
    <property type="entry name" value="PFA4/ZDH16/20/ERF2-like"/>
</dbReference>
<evidence type="ECO:0000256" key="5">
    <source>
        <dbReference type="ARBA" id="ARBA00023136"/>
    </source>
</evidence>
<evidence type="ECO:0000256" key="1">
    <source>
        <dbReference type="ARBA" id="ARBA00004141"/>
    </source>
</evidence>
<dbReference type="PANTHER" id="PTHR22883">
    <property type="entry name" value="ZINC FINGER DHHC DOMAIN CONTAINING PROTEIN"/>
    <property type="match status" value="1"/>
</dbReference>
<feature type="compositionally biased region" description="Polar residues" evidence="8">
    <location>
        <begin position="269"/>
        <end position="282"/>
    </location>
</feature>
<evidence type="ECO:0000259" key="9">
    <source>
        <dbReference type="Pfam" id="PF01529"/>
    </source>
</evidence>
<dbReference type="Proteomes" id="UP000492821">
    <property type="component" value="Unassembled WGS sequence"/>
</dbReference>
<dbReference type="GO" id="GO:0019706">
    <property type="term" value="F:protein-cysteine S-palmitoyltransferase activity"/>
    <property type="evidence" value="ECO:0007669"/>
    <property type="project" value="UniProtKB-EC"/>
</dbReference>
<feature type="transmembrane region" description="Helical" evidence="7">
    <location>
        <begin position="48"/>
        <end position="69"/>
    </location>
</feature>
<keyword evidence="10" id="KW-1185">Reference proteome</keyword>
<evidence type="ECO:0000313" key="11">
    <source>
        <dbReference type="WBParaSite" id="Pan_g19097.t1"/>
    </source>
</evidence>
<evidence type="ECO:0000256" key="2">
    <source>
        <dbReference type="ARBA" id="ARBA00022679"/>
    </source>
</evidence>
<accession>A0A7E4VC98</accession>
<evidence type="ECO:0000256" key="4">
    <source>
        <dbReference type="ARBA" id="ARBA00022989"/>
    </source>
</evidence>
<feature type="transmembrane region" description="Helical" evidence="7">
    <location>
        <begin position="141"/>
        <end position="169"/>
    </location>
</feature>